<reference evidence="3 4" key="1">
    <citation type="submission" date="2016-01" db="EMBL/GenBank/DDBJ databases">
        <title>Draft Genome Sequences of Seven Thermophilic Sporeformers Isolated from Foods.</title>
        <authorList>
            <person name="Berendsen E.M."/>
            <person name="Wells-Bennik M.H."/>
            <person name="Krawcyk A.O."/>
            <person name="De Jong A."/>
            <person name="Holsappel S."/>
            <person name="Eijlander R.T."/>
            <person name="Kuipers O.P."/>
        </authorList>
    </citation>
    <scope>NUCLEOTIDE SEQUENCE [LARGE SCALE GENOMIC DNA]</scope>
    <source>
        <strain evidence="3 4">B4135</strain>
    </source>
</reference>
<dbReference type="AlphaFoldDB" id="A0A150LCR7"/>
<dbReference type="Gene3D" id="3.10.310.10">
    <property type="entry name" value="Diaminopimelate Epimerase, Chain A, domain 1"/>
    <property type="match status" value="1"/>
</dbReference>
<evidence type="ECO:0000313" key="4">
    <source>
        <dbReference type="Proteomes" id="UP000075683"/>
    </source>
</evidence>
<proteinExistence type="inferred from homology"/>
<dbReference type="GO" id="GO:0005737">
    <property type="term" value="C:cytoplasm"/>
    <property type="evidence" value="ECO:0007669"/>
    <property type="project" value="TreeGrafter"/>
</dbReference>
<dbReference type="InterPro" id="IPR003719">
    <property type="entry name" value="Phenazine_PhzF-like"/>
</dbReference>
<comment type="similarity">
    <text evidence="1">Belongs to the PhzF family.</text>
</comment>
<evidence type="ECO:0000313" key="3">
    <source>
        <dbReference type="EMBL" id="KYD10131.1"/>
    </source>
</evidence>
<name>A0A150LCR7_9BACI</name>
<protein>
    <recommendedName>
        <fullName evidence="5">Phenazine biosynthesis protein PhzF like</fullName>
    </recommendedName>
</protein>
<evidence type="ECO:0000256" key="1">
    <source>
        <dbReference type="ARBA" id="ARBA00008270"/>
    </source>
</evidence>
<dbReference type="PANTHER" id="PTHR13774:SF17">
    <property type="entry name" value="PHENAZINE BIOSYNTHESIS-LIKE DOMAIN-CONTAINING PROTEIN"/>
    <property type="match status" value="1"/>
</dbReference>
<keyword evidence="2" id="KW-0413">Isomerase</keyword>
<comment type="caution">
    <text evidence="3">The sequence shown here is derived from an EMBL/GenBank/DDBJ whole genome shotgun (WGS) entry which is preliminary data.</text>
</comment>
<accession>A0A150LCR7</accession>
<dbReference type="PANTHER" id="PTHR13774">
    <property type="entry name" value="PHENAZINE BIOSYNTHESIS PROTEIN"/>
    <property type="match status" value="1"/>
</dbReference>
<dbReference type="Pfam" id="PF02567">
    <property type="entry name" value="PhzC-PhzF"/>
    <property type="match status" value="1"/>
</dbReference>
<dbReference type="RefSeq" id="WP_201028669.1">
    <property type="nucleotide sequence ID" value="NZ_LQYT01000121.1"/>
</dbReference>
<dbReference type="EMBL" id="LQYT01000121">
    <property type="protein sequence ID" value="KYD10131.1"/>
    <property type="molecule type" value="Genomic_DNA"/>
</dbReference>
<dbReference type="GO" id="GO:0016853">
    <property type="term" value="F:isomerase activity"/>
    <property type="evidence" value="ECO:0007669"/>
    <property type="project" value="UniProtKB-KW"/>
</dbReference>
<dbReference type="SUPFAM" id="SSF54506">
    <property type="entry name" value="Diaminopimelate epimerase-like"/>
    <property type="match status" value="1"/>
</dbReference>
<dbReference type="PATRIC" id="fig|301148.3.peg.1652"/>
<evidence type="ECO:0000256" key="2">
    <source>
        <dbReference type="ARBA" id="ARBA00023235"/>
    </source>
</evidence>
<sequence>MPVRGVIVTSRSQTRDLDFISRFFSPAQGLAEDYVTSSAHCSLGPYWKNKLHQTDFIACQASERGGIVKVKVLDGKVLLSGKAVTIFKGNLSV</sequence>
<gene>
    <name evidence="3" type="ORF">B4135_3610</name>
</gene>
<evidence type="ECO:0008006" key="5">
    <source>
        <dbReference type="Google" id="ProtNLM"/>
    </source>
</evidence>
<organism evidence="3 4">
    <name type="scientific">Caldibacillus debilis</name>
    <dbReference type="NCBI Taxonomy" id="301148"/>
    <lineage>
        <taxon>Bacteria</taxon>
        <taxon>Bacillati</taxon>
        <taxon>Bacillota</taxon>
        <taxon>Bacilli</taxon>
        <taxon>Bacillales</taxon>
        <taxon>Bacillaceae</taxon>
        <taxon>Caldibacillus</taxon>
    </lineage>
</organism>
<dbReference type="Proteomes" id="UP000075683">
    <property type="component" value="Unassembled WGS sequence"/>
</dbReference>